<reference evidence="1 2" key="1">
    <citation type="submission" date="2020-07" db="EMBL/GenBank/DDBJ databases">
        <authorList>
            <person name="Sun Q."/>
        </authorList>
    </citation>
    <scope>NUCLEOTIDE SEQUENCE [LARGE SCALE GENOMIC DNA]</scope>
    <source>
        <strain evidence="1 2">CGMCC 1.13654</strain>
    </source>
</reference>
<comment type="caution">
    <text evidence="1">The sequence shown here is derived from an EMBL/GenBank/DDBJ whole genome shotgun (WGS) entry which is preliminary data.</text>
</comment>
<dbReference type="RefSeq" id="WP_160366204.1">
    <property type="nucleotide sequence ID" value="NZ_JACEIB010000023.1"/>
</dbReference>
<dbReference type="Proteomes" id="UP000570166">
    <property type="component" value="Unassembled WGS sequence"/>
</dbReference>
<dbReference type="Gene3D" id="1.10.10.2830">
    <property type="match status" value="1"/>
</dbReference>
<organism evidence="1 2">
    <name type="scientific">Sphingomonas chungangi</name>
    <dbReference type="NCBI Taxonomy" id="2683589"/>
    <lineage>
        <taxon>Bacteria</taxon>
        <taxon>Pseudomonadati</taxon>
        <taxon>Pseudomonadota</taxon>
        <taxon>Alphaproteobacteria</taxon>
        <taxon>Sphingomonadales</taxon>
        <taxon>Sphingomonadaceae</taxon>
        <taxon>Sphingomonas</taxon>
    </lineage>
</organism>
<accession>A0A838L7L0</accession>
<name>A0A838L7L0_9SPHN</name>
<dbReference type="EMBL" id="JACEIB010000023">
    <property type="protein sequence ID" value="MBA2935154.1"/>
    <property type="molecule type" value="Genomic_DNA"/>
</dbReference>
<keyword evidence="2" id="KW-1185">Reference proteome</keyword>
<gene>
    <name evidence="1" type="ORF">HZF05_13775</name>
</gene>
<evidence type="ECO:0000313" key="2">
    <source>
        <dbReference type="Proteomes" id="UP000570166"/>
    </source>
</evidence>
<evidence type="ECO:0000313" key="1">
    <source>
        <dbReference type="EMBL" id="MBA2935154.1"/>
    </source>
</evidence>
<protein>
    <submittedName>
        <fullName evidence="1">Uncharacterized protein</fullName>
    </submittedName>
</protein>
<sequence length="372" mass="40006">MPDSTKPTINDPELSERTHLLATARLIVAHPSQCSIHPGNRRDLQRAAPHIADLAKSIGESGQLEAAVGRPSSNPDQPIELLKGACRHGAVAVLNADGTPTDLWVLMLDDCSDEQAWELITSEQVRIRAWSAWETAEHFDALFEAFGSNKAIHRRLGLDPANIGRTRKVTALPPALLDIITDRHEISARSAVTFMASWSVAKARRRLEIAIAELGRAYPEKLDADAVFAAMTEALREDEAIELAAASEKMAPVASMQQDSPTAVTVDTATAIEQADLRAAPAEAEAAPVITSHDATEDVEATLARDAAADDRRTDIVGEDDTIIGHAIIHNHGGLTLRITRPLTDHVAIGAATAGMYQAMLKLHHIEPHATA</sequence>
<proteinExistence type="predicted"/>
<dbReference type="AlphaFoldDB" id="A0A838L7L0"/>